<keyword evidence="5 8" id="KW-0808">Transferase</keyword>
<dbReference type="RefSeq" id="WP_230340473.1">
    <property type="nucleotide sequence ID" value="NZ_CP069798.1"/>
</dbReference>
<comment type="similarity">
    <text evidence="2 8">Belongs to the acetyltransferase family. ArgA subfamily.</text>
</comment>
<evidence type="ECO:0000256" key="2">
    <source>
        <dbReference type="ARBA" id="ARBA00009145"/>
    </source>
</evidence>
<dbReference type="EMBL" id="CP069798">
    <property type="protein sequence ID" value="QRQ83180.1"/>
    <property type="molecule type" value="Genomic_DNA"/>
</dbReference>
<dbReference type="Pfam" id="PF00583">
    <property type="entry name" value="Acetyltransf_1"/>
    <property type="match status" value="1"/>
</dbReference>
<protein>
    <recommendedName>
        <fullName evidence="8">Amino-acid acetyltransferase</fullName>
        <ecNumber evidence="8">2.3.1.1</ecNumber>
    </recommendedName>
    <alternativeName>
        <fullName evidence="8">N-acetylglutamate synthase</fullName>
        <shortName evidence="8">AGS</shortName>
        <shortName evidence="8">NAGS</shortName>
    </alternativeName>
</protein>
<dbReference type="PROSITE" id="PS51186">
    <property type="entry name" value="GNAT"/>
    <property type="match status" value="1"/>
</dbReference>
<dbReference type="PANTHER" id="PTHR30602:SF12">
    <property type="entry name" value="AMINO-ACID ACETYLTRANSFERASE NAGS1, CHLOROPLASTIC-RELATED"/>
    <property type="match status" value="1"/>
</dbReference>
<evidence type="ECO:0000259" key="9">
    <source>
        <dbReference type="PROSITE" id="PS51186"/>
    </source>
</evidence>
<comment type="pathway">
    <text evidence="1 8">Amino-acid biosynthesis; L-arginine biosynthesis; N(2)-acetyl-L-ornithine from L-glutamate: step 1/4.</text>
</comment>
<dbReference type="NCBIfam" id="NF003641">
    <property type="entry name" value="PRK05279.1"/>
    <property type="match status" value="1"/>
</dbReference>
<reference evidence="10" key="1">
    <citation type="submission" date="2021-02" db="EMBL/GenBank/DDBJ databases">
        <title>Neisseriaceae sp. 26B isolated from the cloaca of a Common Toad-headed Turtle (Mesoclemmys nasuta).</title>
        <authorList>
            <person name="Spergser J."/>
            <person name="Busse H.-J."/>
        </authorList>
    </citation>
    <scope>NUCLEOTIDE SEQUENCE</scope>
    <source>
        <strain evidence="10">26B</strain>
    </source>
</reference>
<dbReference type="SUPFAM" id="SSF55729">
    <property type="entry name" value="Acyl-CoA N-acyltransferases (Nat)"/>
    <property type="match status" value="1"/>
</dbReference>
<comment type="catalytic activity">
    <reaction evidence="7 8">
        <text>L-glutamate + acetyl-CoA = N-acetyl-L-glutamate + CoA + H(+)</text>
        <dbReference type="Rhea" id="RHEA:24292"/>
        <dbReference type="ChEBI" id="CHEBI:15378"/>
        <dbReference type="ChEBI" id="CHEBI:29985"/>
        <dbReference type="ChEBI" id="CHEBI:44337"/>
        <dbReference type="ChEBI" id="CHEBI:57287"/>
        <dbReference type="ChEBI" id="CHEBI:57288"/>
        <dbReference type="EC" id="2.3.1.1"/>
    </reaction>
</comment>
<dbReference type="Gene3D" id="3.40.630.30">
    <property type="match status" value="1"/>
</dbReference>
<keyword evidence="3 8" id="KW-0055">Arginine biosynthesis</keyword>
<dbReference type="InterPro" id="IPR033719">
    <property type="entry name" value="NAGS_kin"/>
</dbReference>
<dbReference type="PIRSF" id="PIRSF000423">
    <property type="entry name" value="ArgA"/>
    <property type="match status" value="1"/>
</dbReference>
<dbReference type="InterPro" id="IPR010167">
    <property type="entry name" value="NH2A_AcTrfase"/>
</dbReference>
<dbReference type="AlphaFoldDB" id="A0A892ZL62"/>
<name>A0A892ZL62_9NEIS</name>
<accession>A0A892ZL62</accession>
<dbReference type="KEGG" id="ptes:JQU52_07450"/>
<evidence type="ECO:0000313" key="11">
    <source>
        <dbReference type="Proteomes" id="UP000653156"/>
    </source>
</evidence>
<evidence type="ECO:0000256" key="3">
    <source>
        <dbReference type="ARBA" id="ARBA00022571"/>
    </source>
</evidence>
<dbReference type="CDD" id="cd04301">
    <property type="entry name" value="NAT_SF"/>
    <property type="match status" value="1"/>
</dbReference>
<evidence type="ECO:0000256" key="1">
    <source>
        <dbReference type="ARBA" id="ARBA00004925"/>
    </source>
</evidence>
<evidence type="ECO:0000256" key="8">
    <source>
        <dbReference type="HAMAP-Rule" id="MF_01105"/>
    </source>
</evidence>
<organism evidence="10 11">
    <name type="scientific">Paralysiella testudinis</name>
    <dbReference type="NCBI Taxonomy" id="2809020"/>
    <lineage>
        <taxon>Bacteria</taxon>
        <taxon>Pseudomonadati</taxon>
        <taxon>Pseudomonadota</taxon>
        <taxon>Betaproteobacteria</taxon>
        <taxon>Neisseriales</taxon>
        <taxon>Neisseriaceae</taxon>
        <taxon>Paralysiella</taxon>
    </lineage>
</organism>
<keyword evidence="6 8" id="KW-0012">Acyltransferase</keyword>
<proteinExistence type="inferred from homology"/>
<evidence type="ECO:0000256" key="6">
    <source>
        <dbReference type="ARBA" id="ARBA00023315"/>
    </source>
</evidence>
<dbReference type="InterPro" id="IPR001048">
    <property type="entry name" value="Asp/Glu/Uridylate_kinase"/>
</dbReference>
<dbReference type="InterPro" id="IPR016181">
    <property type="entry name" value="Acyl_CoA_acyltransferase"/>
</dbReference>
<dbReference type="GO" id="GO:0005737">
    <property type="term" value="C:cytoplasm"/>
    <property type="evidence" value="ECO:0007669"/>
    <property type="project" value="UniProtKB-SubCell"/>
</dbReference>
<sequence length="441" mass="48276">MSPQSSAAFVADFRQAAPYIHYLSGKTIVLAVSSHVLLADKLASLAKDIQLLASLGVRLVLVHGTRQYLNQMMRAAGETLSYHRGWRITDEATLQQVKQACGMVRFDIEAALSSSPAQMPDRNQRRLRVASGNFLLAKPLGVMDGIDMGYTGRIRKVDAEAIQQRLNEGCLVLVSPLGQSLSGKSFNLGLDDAAQALAVTLKAEKLVFLASEDGVRSTDGALLSQLTAAEAQALLDNNAHSADMSRMLKAAIYVLENGVRRAHILCGLNDGSLIAELFTRQGSGTALAQSSFMRIRAADNHDIGDIIDLIAPLESAGILLPRNREYLENHIHEFSVLEHDCHVYGCVALKVFEQQHIGELACLVVSPDAQDGGYGELLLDYVLKQAKARGVSTLFALSTNTGDWFDERGFETAELSELPPERQEQYLQNKRRSKIYRRSLV</sequence>
<dbReference type="GO" id="GO:0004042">
    <property type="term" value="F:L-glutamate N-acetyltransferase activity"/>
    <property type="evidence" value="ECO:0007669"/>
    <property type="project" value="UniProtKB-UniRule"/>
</dbReference>
<dbReference type="SUPFAM" id="SSF53633">
    <property type="entry name" value="Carbamate kinase-like"/>
    <property type="match status" value="1"/>
</dbReference>
<evidence type="ECO:0000256" key="5">
    <source>
        <dbReference type="ARBA" id="ARBA00022679"/>
    </source>
</evidence>
<gene>
    <name evidence="8 10" type="primary">argA</name>
    <name evidence="10" type="ORF">JQU52_07450</name>
</gene>
<dbReference type="Pfam" id="PF00696">
    <property type="entry name" value="AA_kinase"/>
    <property type="match status" value="1"/>
</dbReference>
<dbReference type="PANTHER" id="PTHR30602">
    <property type="entry name" value="AMINO-ACID ACETYLTRANSFERASE"/>
    <property type="match status" value="1"/>
</dbReference>
<feature type="domain" description="N-acetyltransferase" evidence="9">
    <location>
        <begin position="293"/>
        <end position="432"/>
    </location>
</feature>
<dbReference type="NCBIfam" id="TIGR01890">
    <property type="entry name" value="N-Ac-Glu-synth"/>
    <property type="match status" value="1"/>
</dbReference>
<dbReference type="HAMAP" id="MF_01105">
    <property type="entry name" value="N_acetyl_glu_synth"/>
    <property type="match status" value="1"/>
</dbReference>
<evidence type="ECO:0000256" key="4">
    <source>
        <dbReference type="ARBA" id="ARBA00022605"/>
    </source>
</evidence>
<comment type="miscellaneous">
    <text evidence="8">In bacteria which possess the bifunctional enzyme ornithine acetyltransferase/N-acetylglutamate synthase (ArgJ), ArgA fulfills an anaplerotic role.</text>
</comment>
<dbReference type="CDD" id="cd04237">
    <property type="entry name" value="AAK_NAGS-ABP"/>
    <property type="match status" value="1"/>
</dbReference>
<dbReference type="InterPro" id="IPR000182">
    <property type="entry name" value="GNAT_dom"/>
</dbReference>
<evidence type="ECO:0000256" key="7">
    <source>
        <dbReference type="ARBA" id="ARBA00048372"/>
    </source>
</evidence>
<dbReference type="Gene3D" id="3.40.1160.10">
    <property type="entry name" value="Acetylglutamate kinase-like"/>
    <property type="match status" value="1"/>
</dbReference>
<dbReference type="InterPro" id="IPR036393">
    <property type="entry name" value="AceGlu_kinase-like_sf"/>
</dbReference>
<dbReference type="Proteomes" id="UP000653156">
    <property type="component" value="Chromosome"/>
</dbReference>
<keyword evidence="11" id="KW-1185">Reference proteome</keyword>
<dbReference type="GO" id="GO:0006526">
    <property type="term" value="P:L-arginine biosynthetic process"/>
    <property type="evidence" value="ECO:0007669"/>
    <property type="project" value="UniProtKB-UniRule"/>
</dbReference>
<keyword evidence="8" id="KW-0963">Cytoplasm</keyword>
<comment type="subcellular location">
    <subcellularLocation>
        <location evidence="8">Cytoplasm</location>
    </subcellularLocation>
</comment>
<dbReference type="EC" id="2.3.1.1" evidence="8"/>
<keyword evidence="4 8" id="KW-0028">Amino-acid biosynthesis</keyword>
<dbReference type="UniPathway" id="UPA00068">
    <property type="reaction ID" value="UER00106"/>
</dbReference>
<evidence type="ECO:0000313" key="10">
    <source>
        <dbReference type="EMBL" id="QRQ83180.1"/>
    </source>
</evidence>